<dbReference type="EMBL" id="JAYMGO010000016">
    <property type="protein sequence ID" value="KAL1259382.1"/>
    <property type="molecule type" value="Genomic_DNA"/>
</dbReference>
<accession>A0ABR3M2L7</accession>
<keyword evidence="1" id="KW-0472">Membrane</keyword>
<evidence type="ECO:0000313" key="2">
    <source>
        <dbReference type="EMBL" id="KAL1259382.1"/>
    </source>
</evidence>
<sequence>MQEMLCENLATSKGFTYLVPQDKFPDLRDGDCEHGWYHVNETFIVDATQPGENLGFVVAVTPENLTVSTCANLQWQLKCDNIQFECIINYKVKHQATRESLPGNYTSSEGKEDASSPDWLIPVIVGIGIGAIFITPVTIWFCWQKTRSDQWQLVGGGRTI</sequence>
<evidence type="ECO:0000256" key="1">
    <source>
        <dbReference type="SAM" id="Phobius"/>
    </source>
</evidence>
<organism evidence="2 3">
    <name type="scientific">Cirrhinus molitorella</name>
    <name type="common">mud carp</name>
    <dbReference type="NCBI Taxonomy" id="172907"/>
    <lineage>
        <taxon>Eukaryota</taxon>
        <taxon>Metazoa</taxon>
        <taxon>Chordata</taxon>
        <taxon>Craniata</taxon>
        <taxon>Vertebrata</taxon>
        <taxon>Euteleostomi</taxon>
        <taxon>Actinopterygii</taxon>
        <taxon>Neopterygii</taxon>
        <taxon>Teleostei</taxon>
        <taxon>Ostariophysi</taxon>
        <taxon>Cypriniformes</taxon>
        <taxon>Cyprinidae</taxon>
        <taxon>Labeoninae</taxon>
        <taxon>Labeonini</taxon>
        <taxon>Cirrhinus</taxon>
    </lineage>
</organism>
<keyword evidence="3" id="KW-1185">Reference proteome</keyword>
<keyword evidence="1" id="KW-1133">Transmembrane helix</keyword>
<proteinExistence type="predicted"/>
<comment type="caution">
    <text evidence="2">The sequence shown here is derived from an EMBL/GenBank/DDBJ whole genome shotgun (WGS) entry which is preliminary data.</text>
</comment>
<protein>
    <submittedName>
        <fullName evidence="2">Uncharacterized protein</fullName>
    </submittedName>
</protein>
<name>A0ABR3M2L7_9TELE</name>
<keyword evidence="1" id="KW-0812">Transmembrane</keyword>
<gene>
    <name evidence="2" type="ORF">QQF64_009959</name>
</gene>
<feature type="transmembrane region" description="Helical" evidence="1">
    <location>
        <begin position="119"/>
        <end position="143"/>
    </location>
</feature>
<dbReference type="Proteomes" id="UP001558613">
    <property type="component" value="Unassembled WGS sequence"/>
</dbReference>
<reference evidence="2 3" key="1">
    <citation type="submission" date="2023-09" db="EMBL/GenBank/DDBJ databases">
        <authorList>
            <person name="Wang M."/>
        </authorList>
    </citation>
    <scope>NUCLEOTIDE SEQUENCE [LARGE SCALE GENOMIC DNA]</scope>
    <source>
        <strain evidence="2">GT-2023</strain>
        <tissue evidence="2">Liver</tissue>
    </source>
</reference>
<evidence type="ECO:0000313" key="3">
    <source>
        <dbReference type="Proteomes" id="UP001558613"/>
    </source>
</evidence>